<feature type="transmembrane region" description="Helical" evidence="8">
    <location>
        <begin position="31"/>
        <end position="51"/>
    </location>
</feature>
<gene>
    <name evidence="11" type="primary">pstC</name>
    <name evidence="11" type="ORF">HF878_05085</name>
</gene>
<keyword evidence="4 9" id="KW-1003">Cell membrane</keyword>
<dbReference type="SUPFAM" id="SSF161098">
    <property type="entry name" value="MetI-like"/>
    <property type="match status" value="1"/>
</dbReference>
<keyword evidence="3 8" id="KW-0813">Transport</keyword>
<dbReference type="InterPro" id="IPR035906">
    <property type="entry name" value="MetI-like_sf"/>
</dbReference>
<evidence type="ECO:0000256" key="5">
    <source>
        <dbReference type="ARBA" id="ARBA00022692"/>
    </source>
</evidence>
<feature type="transmembrane region" description="Helical" evidence="8">
    <location>
        <begin position="94"/>
        <end position="115"/>
    </location>
</feature>
<dbReference type="InterPro" id="IPR051124">
    <property type="entry name" value="Phosphate_Transport_Permease"/>
</dbReference>
<evidence type="ECO:0000313" key="11">
    <source>
        <dbReference type="EMBL" id="NMD98859.1"/>
    </source>
</evidence>
<proteinExistence type="inferred from homology"/>
<keyword evidence="12" id="KW-1185">Reference proteome</keyword>
<dbReference type="Pfam" id="PF00528">
    <property type="entry name" value="BPD_transp_1"/>
    <property type="match status" value="1"/>
</dbReference>
<dbReference type="Proteomes" id="UP000543804">
    <property type="component" value="Unassembled WGS sequence"/>
</dbReference>
<evidence type="ECO:0000256" key="1">
    <source>
        <dbReference type="ARBA" id="ARBA00004651"/>
    </source>
</evidence>
<evidence type="ECO:0000256" key="4">
    <source>
        <dbReference type="ARBA" id="ARBA00022475"/>
    </source>
</evidence>
<dbReference type="CDD" id="cd06261">
    <property type="entry name" value="TM_PBP2"/>
    <property type="match status" value="1"/>
</dbReference>
<evidence type="ECO:0000259" key="10">
    <source>
        <dbReference type="PROSITE" id="PS50928"/>
    </source>
</evidence>
<evidence type="ECO:0000256" key="8">
    <source>
        <dbReference type="RuleBase" id="RU363032"/>
    </source>
</evidence>
<sequence length="307" mass="32900">MEQAVNLSNAGTRQPGGGHERRLFYDKCGRYLFIASACLMTLIIFSIIFFVGRQGLMTLTAVSPAEFFTSASWDPSAQKFGALSFIVGSVETTLLSVLIGAPLGLLGAVFLAKLAPVPLKRIMRPAVDLYVAIPSVVYGYIGLTVFVPFLRDTFQVPTGFGVLAASLVLAIMIMPTILSISTDALNAVPHPLEEASLALGATWWQTMYHVVMPAAIPGIMTSIVLAMARAVGETMAVQMLIGNTPQLAAGFFTPTATLTSNIVVEMGNTPFGSVWGNALFLMAFVLLIISLGMILLIRYFTGRRRVA</sequence>
<feature type="transmembrane region" description="Helical" evidence="8">
    <location>
        <begin position="127"/>
        <end position="150"/>
    </location>
</feature>
<dbReference type="PANTHER" id="PTHR30425">
    <property type="entry name" value="PHOSPHATE TRANSPORT SYSTEM PERMEASE PROTEIN PST"/>
    <property type="match status" value="1"/>
</dbReference>
<feature type="transmembrane region" description="Helical" evidence="8">
    <location>
        <begin position="162"/>
        <end position="185"/>
    </location>
</feature>
<evidence type="ECO:0000256" key="6">
    <source>
        <dbReference type="ARBA" id="ARBA00022989"/>
    </source>
</evidence>
<feature type="domain" description="ABC transmembrane type-1" evidence="10">
    <location>
        <begin position="86"/>
        <end position="297"/>
    </location>
</feature>
<dbReference type="Gene3D" id="1.10.3720.10">
    <property type="entry name" value="MetI-like"/>
    <property type="match status" value="1"/>
</dbReference>
<evidence type="ECO:0000256" key="3">
    <source>
        <dbReference type="ARBA" id="ARBA00022448"/>
    </source>
</evidence>
<comment type="function">
    <text evidence="9">Part of the binding-protein-dependent transport system for phosphate; probably responsible for the translocation of the substrate across the membrane.</text>
</comment>
<evidence type="ECO:0000256" key="9">
    <source>
        <dbReference type="RuleBase" id="RU363054"/>
    </source>
</evidence>
<dbReference type="RefSeq" id="WP_019543185.1">
    <property type="nucleotide sequence ID" value="NZ_JABAFA010000012.1"/>
</dbReference>
<keyword evidence="9" id="KW-0592">Phosphate transport</keyword>
<dbReference type="PROSITE" id="PS50928">
    <property type="entry name" value="ABC_TM1"/>
    <property type="match status" value="1"/>
</dbReference>
<dbReference type="NCBIfam" id="TIGR02138">
    <property type="entry name" value="phosphate_pstC"/>
    <property type="match status" value="1"/>
</dbReference>
<comment type="caution">
    <text evidence="11">The sequence shown here is derived from an EMBL/GenBank/DDBJ whole genome shotgun (WGS) entry which is preliminary data.</text>
</comment>
<dbReference type="EMBL" id="JABAFA010000012">
    <property type="protein sequence ID" value="NMD98859.1"/>
    <property type="molecule type" value="Genomic_DNA"/>
</dbReference>
<name>A0A848B3N8_9FIRM</name>
<dbReference type="GO" id="GO:0006817">
    <property type="term" value="P:phosphate ion transport"/>
    <property type="evidence" value="ECO:0007669"/>
    <property type="project" value="UniProtKB-KW"/>
</dbReference>
<comment type="subcellular location">
    <subcellularLocation>
        <location evidence="1 8">Cell membrane</location>
        <topology evidence="1 8">Multi-pass membrane protein</topology>
    </subcellularLocation>
</comment>
<keyword evidence="6 8" id="KW-1133">Transmembrane helix</keyword>
<organism evidence="11 12">
    <name type="scientific">Selenomonas bovis</name>
    <dbReference type="NCBI Taxonomy" id="416586"/>
    <lineage>
        <taxon>Bacteria</taxon>
        <taxon>Bacillati</taxon>
        <taxon>Bacillota</taxon>
        <taxon>Negativicutes</taxon>
        <taxon>Selenomonadales</taxon>
        <taxon>Selenomonadaceae</taxon>
        <taxon>Selenomonas</taxon>
    </lineage>
</organism>
<dbReference type="InterPro" id="IPR000515">
    <property type="entry name" value="MetI-like"/>
</dbReference>
<protein>
    <recommendedName>
        <fullName evidence="9">Phosphate transport system permease protein</fullName>
    </recommendedName>
</protein>
<dbReference type="GO" id="GO:0005886">
    <property type="term" value="C:plasma membrane"/>
    <property type="evidence" value="ECO:0007669"/>
    <property type="project" value="UniProtKB-SubCell"/>
</dbReference>
<dbReference type="AlphaFoldDB" id="A0A848B3N8"/>
<feature type="transmembrane region" description="Helical" evidence="8">
    <location>
        <begin position="206"/>
        <end position="228"/>
    </location>
</feature>
<dbReference type="GO" id="GO:0005315">
    <property type="term" value="F:phosphate transmembrane transporter activity"/>
    <property type="evidence" value="ECO:0007669"/>
    <property type="project" value="InterPro"/>
</dbReference>
<dbReference type="InterPro" id="IPR011864">
    <property type="entry name" value="Phosphate_PstC"/>
</dbReference>
<dbReference type="PANTHER" id="PTHR30425:SF2">
    <property type="entry name" value="ABC TRANSPORTER PERMEASE PROTEIN YQGH-RELATED"/>
    <property type="match status" value="1"/>
</dbReference>
<accession>A0A848B3N8</accession>
<keyword evidence="5 8" id="KW-0812">Transmembrane</keyword>
<evidence type="ECO:0000256" key="2">
    <source>
        <dbReference type="ARBA" id="ARBA00007069"/>
    </source>
</evidence>
<evidence type="ECO:0000256" key="7">
    <source>
        <dbReference type="ARBA" id="ARBA00023136"/>
    </source>
</evidence>
<feature type="transmembrane region" description="Helical" evidence="8">
    <location>
        <begin position="274"/>
        <end position="297"/>
    </location>
</feature>
<keyword evidence="7 8" id="KW-0472">Membrane</keyword>
<reference evidence="11 12" key="1">
    <citation type="submission" date="2020-04" db="EMBL/GenBank/DDBJ databases">
        <authorList>
            <person name="Hitch T.C.A."/>
            <person name="Wylensek D."/>
            <person name="Clavel T."/>
        </authorList>
    </citation>
    <scope>NUCLEOTIDE SEQUENCE [LARGE SCALE GENOMIC DNA]</scope>
    <source>
        <strain evidence="11 12">PG-130-P53-12</strain>
    </source>
</reference>
<evidence type="ECO:0000313" key="12">
    <source>
        <dbReference type="Proteomes" id="UP000543804"/>
    </source>
</evidence>
<comment type="similarity">
    <text evidence="2 9">Belongs to the binding-protein-dependent transport system permease family. CysTW subfamily.</text>
</comment>